<dbReference type="GO" id="GO:0080043">
    <property type="term" value="F:quercetin 3-O-glucosyltransferase activity"/>
    <property type="evidence" value="ECO:0007669"/>
    <property type="project" value="TreeGrafter"/>
</dbReference>
<dbReference type="SUPFAM" id="SSF53756">
    <property type="entry name" value="UDP-Glycosyltransferase/glycogen phosphorylase"/>
    <property type="match status" value="1"/>
</dbReference>
<comment type="caution">
    <text evidence="4">The sequence shown here is derived from an EMBL/GenBank/DDBJ whole genome shotgun (WGS) entry which is preliminary data.</text>
</comment>
<dbReference type="Gene3D" id="3.40.50.2000">
    <property type="entry name" value="Glycogen Phosphorylase B"/>
    <property type="match status" value="2"/>
</dbReference>
<dbReference type="PANTHER" id="PTHR11926:SF1553">
    <property type="entry name" value="GLYCOSYLTRANSFERASE"/>
    <property type="match status" value="1"/>
</dbReference>
<dbReference type="OrthoDB" id="5835829at2759"/>
<dbReference type="PROSITE" id="PS00375">
    <property type="entry name" value="UDPGT"/>
    <property type="match status" value="1"/>
</dbReference>
<dbReference type="FunFam" id="3.40.50.2000:FF:000019">
    <property type="entry name" value="Glycosyltransferase"/>
    <property type="match status" value="1"/>
</dbReference>
<accession>A0A8K0MVS8</accession>
<evidence type="ECO:0000256" key="1">
    <source>
        <dbReference type="ARBA" id="ARBA00009995"/>
    </source>
</evidence>
<keyword evidence="2 3" id="KW-0808">Transferase</keyword>
<evidence type="ECO:0000313" key="5">
    <source>
        <dbReference type="Proteomes" id="UP000797356"/>
    </source>
</evidence>
<comment type="similarity">
    <text evidence="1 3">Belongs to the UDP-glycosyltransferase family.</text>
</comment>
<keyword evidence="3" id="KW-0328">Glycosyltransferase</keyword>
<dbReference type="EMBL" id="CM017872">
    <property type="protein sequence ID" value="KAG1328257.1"/>
    <property type="molecule type" value="Genomic_DNA"/>
</dbReference>
<protein>
    <submittedName>
        <fullName evidence="4">Putative Crocetin glucosyltransferase 2</fullName>
    </submittedName>
</protein>
<dbReference type="InterPro" id="IPR035595">
    <property type="entry name" value="UDP_glycos_trans_CS"/>
</dbReference>
<reference evidence="4" key="1">
    <citation type="journal article" date="2017" name="Gigascience">
        <title>The genome draft of coconut (Cocos nucifera).</title>
        <authorList>
            <person name="Xiao Y."/>
            <person name="Xu P."/>
            <person name="Fan H."/>
            <person name="Baudouin L."/>
            <person name="Xia W."/>
            <person name="Bocs S."/>
            <person name="Xu J."/>
            <person name="Li Q."/>
            <person name="Guo A."/>
            <person name="Zhou L."/>
            <person name="Li J."/>
            <person name="Wu Y."/>
            <person name="Ma Z."/>
            <person name="Armero A."/>
            <person name="Issali A.E."/>
            <person name="Liu N."/>
            <person name="Peng M."/>
            <person name="Yang Y."/>
        </authorList>
    </citation>
    <scope>NUCLEOTIDE SEQUENCE</scope>
    <source>
        <tissue evidence="4">Spear leaf of Hainan Tall coconut</tissue>
    </source>
</reference>
<name>A0A8K0MVS8_COCNU</name>
<gene>
    <name evidence="4" type="ORF">COCNU_01G021910</name>
</gene>
<sequence length="307" mass="34349">MLPGLLEPVMLPGLPRLEPDCLPSFVSEANPGPYAWCSKSLLDQYKNLEKADAVFVNSFHELEPEEADYMTSTWRAKTIGPAVPSSYLDNRLPLDYHYGFDLQTPSTALCMQWLDNWPSNSVVYVSFGSISALGPDQMVELAFGLLNSDKRFLWVVRSLEASKILENLVKDLSSERGLVVSWSPQTAVLSHKAVGCFLTHCGWNSTLEGISLGVPMIGVPQWTDQPMNAKYIEDVWKIGVRARTGENGLVGREEVERCVRVVMEGERSEEIRRNARKWRELAKKSVGEGGSSDRNLAEFVARYCSLE</sequence>
<dbReference type="Proteomes" id="UP000797356">
    <property type="component" value="Chromosome 1"/>
</dbReference>
<dbReference type="PANTHER" id="PTHR11926">
    <property type="entry name" value="GLUCOSYL/GLUCURONOSYL TRANSFERASES"/>
    <property type="match status" value="1"/>
</dbReference>
<keyword evidence="5" id="KW-1185">Reference proteome</keyword>
<evidence type="ECO:0000313" key="4">
    <source>
        <dbReference type="EMBL" id="KAG1328257.1"/>
    </source>
</evidence>
<evidence type="ECO:0000256" key="2">
    <source>
        <dbReference type="ARBA" id="ARBA00022679"/>
    </source>
</evidence>
<dbReference type="CDD" id="cd03784">
    <property type="entry name" value="GT1_Gtf-like"/>
    <property type="match status" value="1"/>
</dbReference>
<dbReference type="AlphaFoldDB" id="A0A8K0MVS8"/>
<evidence type="ECO:0000256" key="3">
    <source>
        <dbReference type="RuleBase" id="RU003718"/>
    </source>
</evidence>
<reference evidence="4" key="2">
    <citation type="submission" date="2019-07" db="EMBL/GenBank/DDBJ databases">
        <authorList>
            <person name="Yang Y."/>
            <person name="Bocs S."/>
            <person name="Baudouin L."/>
        </authorList>
    </citation>
    <scope>NUCLEOTIDE SEQUENCE</scope>
    <source>
        <tissue evidence="4">Spear leaf of Hainan Tall coconut</tissue>
    </source>
</reference>
<organism evidence="4 5">
    <name type="scientific">Cocos nucifera</name>
    <name type="common">Coconut palm</name>
    <dbReference type="NCBI Taxonomy" id="13894"/>
    <lineage>
        <taxon>Eukaryota</taxon>
        <taxon>Viridiplantae</taxon>
        <taxon>Streptophyta</taxon>
        <taxon>Embryophyta</taxon>
        <taxon>Tracheophyta</taxon>
        <taxon>Spermatophyta</taxon>
        <taxon>Magnoliopsida</taxon>
        <taxon>Liliopsida</taxon>
        <taxon>Arecaceae</taxon>
        <taxon>Arecoideae</taxon>
        <taxon>Cocoseae</taxon>
        <taxon>Attaleinae</taxon>
        <taxon>Cocos</taxon>
    </lineage>
</organism>
<dbReference type="GO" id="GO:0080044">
    <property type="term" value="F:quercetin 7-O-glucosyltransferase activity"/>
    <property type="evidence" value="ECO:0007669"/>
    <property type="project" value="TreeGrafter"/>
</dbReference>
<proteinExistence type="inferred from homology"/>
<dbReference type="InterPro" id="IPR002213">
    <property type="entry name" value="UDP_glucos_trans"/>
</dbReference>
<dbReference type="Pfam" id="PF00201">
    <property type="entry name" value="UDPGT"/>
    <property type="match status" value="1"/>
</dbReference>